<gene>
    <name evidence="2" type="ORF">LCGC14_2041320</name>
</gene>
<dbReference type="SUPFAM" id="SSF49265">
    <property type="entry name" value="Fibronectin type III"/>
    <property type="match status" value="1"/>
</dbReference>
<dbReference type="SMART" id="SM00060">
    <property type="entry name" value="FN3"/>
    <property type="match status" value="1"/>
</dbReference>
<dbReference type="Pfam" id="PF00041">
    <property type="entry name" value="fn3"/>
    <property type="match status" value="1"/>
</dbReference>
<protein>
    <recommendedName>
        <fullName evidence="1">Fibronectin type-III domain-containing protein</fullName>
    </recommendedName>
</protein>
<name>A0A0F9ES33_9ZZZZ</name>
<dbReference type="InterPro" id="IPR003961">
    <property type="entry name" value="FN3_dom"/>
</dbReference>
<dbReference type="PROSITE" id="PS50853">
    <property type="entry name" value="FN3"/>
    <property type="match status" value="1"/>
</dbReference>
<dbReference type="InterPro" id="IPR013783">
    <property type="entry name" value="Ig-like_fold"/>
</dbReference>
<dbReference type="EMBL" id="LAZR01023940">
    <property type="protein sequence ID" value="KKL76794.1"/>
    <property type="molecule type" value="Genomic_DNA"/>
</dbReference>
<dbReference type="InterPro" id="IPR036116">
    <property type="entry name" value="FN3_sf"/>
</dbReference>
<organism evidence="2">
    <name type="scientific">marine sediment metagenome</name>
    <dbReference type="NCBI Taxonomy" id="412755"/>
    <lineage>
        <taxon>unclassified sequences</taxon>
        <taxon>metagenomes</taxon>
        <taxon>ecological metagenomes</taxon>
    </lineage>
</organism>
<sequence>EIIDASISAELVPETGSSIPLTFNIDPPGTATYTGSDIPTGYYTLVVQLIDSGVLTMGAVEVVRVVDGQTTSGTFEFYDINQLEGSIQVNITPVMNDPIAVTMSGQIAEFGAGGFMTVEASVPPETGNVTYVWYINGNALATGASYTTPSDLFVGVYRLDVVAFTADGSRAGSATHTFRVLNLAPVDVTLEWDPNTEPDLAGYNIYWGYASGDYAFSADVGNQTTYTVTGLIPGMTYYYAATAYDTDDLESDYSDEVVYIVPII</sequence>
<dbReference type="Gene3D" id="2.60.40.10">
    <property type="entry name" value="Immunoglobulins"/>
    <property type="match status" value="1"/>
</dbReference>
<accession>A0A0F9ES33</accession>
<proteinExistence type="predicted"/>
<feature type="domain" description="Fibronectin type-III" evidence="1">
    <location>
        <begin position="174"/>
        <end position="264"/>
    </location>
</feature>
<evidence type="ECO:0000313" key="2">
    <source>
        <dbReference type="EMBL" id="KKL76794.1"/>
    </source>
</evidence>
<feature type="non-terminal residue" evidence="2">
    <location>
        <position position="1"/>
    </location>
</feature>
<dbReference type="CDD" id="cd00063">
    <property type="entry name" value="FN3"/>
    <property type="match status" value="1"/>
</dbReference>
<comment type="caution">
    <text evidence="2">The sequence shown here is derived from an EMBL/GenBank/DDBJ whole genome shotgun (WGS) entry which is preliminary data.</text>
</comment>
<reference evidence="2" key="1">
    <citation type="journal article" date="2015" name="Nature">
        <title>Complex archaea that bridge the gap between prokaryotes and eukaryotes.</title>
        <authorList>
            <person name="Spang A."/>
            <person name="Saw J.H."/>
            <person name="Jorgensen S.L."/>
            <person name="Zaremba-Niedzwiedzka K."/>
            <person name="Martijn J."/>
            <person name="Lind A.E."/>
            <person name="van Eijk R."/>
            <person name="Schleper C."/>
            <person name="Guy L."/>
            <person name="Ettema T.J."/>
        </authorList>
    </citation>
    <scope>NUCLEOTIDE SEQUENCE</scope>
</reference>
<dbReference type="AlphaFoldDB" id="A0A0F9ES33"/>
<evidence type="ECO:0000259" key="1">
    <source>
        <dbReference type="PROSITE" id="PS50853"/>
    </source>
</evidence>